<protein>
    <submittedName>
        <fullName evidence="1">Uncharacterized protein</fullName>
    </submittedName>
</protein>
<sequence length="68" mass="8157">MNMKIHLERTRKKFRTLIRMSRSMNCTHPYWVTAAHDCPAFETYRTFRHSVLANMDNMMEIGFACSNR</sequence>
<comment type="caution">
    <text evidence="1">The sequence shown here is derived from an EMBL/GenBank/DDBJ whole genome shotgun (WGS) entry which is preliminary data.</text>
</comment>
<dbReference type="Proteomes" id="UP001054945">
    <property type="component" value="Unassembled WGS sequence"/>
</dbReference>
<evidence type="ECO:0000313" key="1">
    <source>
        <dbReference type="EMBL" id="GIX72756.1"/>
    </source>
</evidence>
<dbReference type="AlphaFoldDB" id="A0AAV4ML70"/>
<reference evidence="1 2" key="1">
    <citation type="submission" date="2021-06" db="EMBL/GenBank/DDBJ databases">
        <title>Caerostris extrusa draft genome.</title>
        <authorList>
            <person name="Kono N."/>
            <person name="Arakawa K."/>
        </authorList>
    </citation>
    <scope>NUCLEOTIDE SEQUENCE [LARGE SCALE GENOMIC DNA]</scope>
</reference>
<name>A0AAV4ML70_CAEEX</name>
<proteinExistence type="predicted"/>
<organism evidence="1 2">
    <name type="scientific">Caerostris extrusa</name>
    <name type="common">Bark spider</name>
    <name type="synonym">Caerostris bankana</name>
    <dbReference type="NCBI Taxonomy" id="172846"/>
    <lineage>
        <taxon>Eukaryota</taxon>
        <taxon>Metazoa</taxon>
        <taxon>Ecdysozoa</taxon>
        <taxon>Arthropoda</taxon>
        <taxon>Chelicerata</taxon>
        <taxon>Arachnida</taxon>
        <taxon>Araneae</taxon>
        <taxon>Araneomorphae</taxon>
        <taxon>Entelegynae</taxon>
        <taxon>Araneoidea</taxon>
        <taxon>Araneidae</taxon>
        <taxon>Caerostris</taxon>
    </lineage>
</organism>
<keyword evidence="2" id="KW-1185">Reference proteome</keyword>
<dbReference type="EMBL" id="BPLR01019875">
    <property type="protein sequence ID" value="GIX72756.1"/>
    <property type="molecule type" value="Genomic_DNA"/>
</dbReference>
<accession>A0AAV4ML70</accession>
<evidence type="ECO:0000313" key="2">
    <source>
        <dbReference type="Proteomes" id="UP001054945"/>
    </source>
</evidence>
<gene>
    <name evidence="1" type="ORF">CEXT_535201</name>
</gene>